<dbReference type="AlphaFoldDB" id="A0A3N4JYK3"/>
<accession>A0A3N4JYK3</accession>
<dbReference type="Proteomes" id="UP000276215">
    <property type="component" value="Unassembled WGS sequence"/>
</dbReference>
<name>A0A3N4JYK3_9PEZI</name>
<feature type="region of interest" description="Disordered" evidence="1">
    <location>
        <begin position="1"/>
        <end position="24"/>
    </location>
</feature>
<evidence type="ECO:0000256" key="1">
    <source>
        <dbReference type="SAM" id="MobiDB-lite"/>
    </source>
</evidence>
<keyword evidence="3" id="KW-1185">Reference proteome</keyword>
<gene>
    <name evidence="2" type="ORF">L873DRAFT_1800557</name>
</gene>
<sequence length="56" mass="6306">MPPRNTFPTIPPTQPRATPSSASITAREIKIRRITQHLPPLLNAQDPRPASHLTWE</sequence>
<feature type="compositionally biased region" description="Polar residues" evidence="1">
    <location>
        <begin position="15"/>
        <end position="24"/>
    </location>
</feature>
<protein>
    <submittedName>
        <fullName evidence="2">Uncharacterized protein</fullName>
    </submittedName>
</protein>
<evidence type="ECO:0000313" key="2">
    <source>
        <dbReference type="EMBL" id="RPB03466.1"/>
    </source>
</evidence>
<feature type="compositionally biased region" description="Pro residues" evidence="1">
    <location>
        <begin position="1"/>
        <end position="14"/>
    </location>
</feature>
<evidence type="ECO:0000313" key="3">
    <source>
        <dbReference type="Proteomes" id="UP000276215"/>
    </source>
</evidence>
<organism evidence="2 3">
    <name type="scientific">Choiromyces venosus 120613-1</name>
    <dbReference type="NCBI Taxonomy" id="1336337"/>
    <lineage>
        <taxon>Eukaryota</taxon>
        <taxon>Fungi</taxon>
        <taxon>Dikarya</taxon>
        <taxon>Ascomycota</taxon>
        <taxon>Pezizomycotina</taxon>
        <taxon>Pezizomycetes</taxon>
        <taxon>Pezizales</taxon>
        <taxon>Tuberaceae</taxon>
        <taxon>Choiromyces</taxon>
    </lineage>
</organism>
<proteinExistence type="predicted"/>
<reference evidence="2 3" key="1">
    <citation type="journal article" date="2018" name="Nat. Ecol. Evol.">
        <title>Pezizomycetes genomes reveal the molecular basis of ectomycorrhizal truffle lifestyle.</title>
        <authorList>
            <person name="Murat C."/>
            <person name="Payen T."/>
            <person name="Noel B."/>
            <person name="Kuo A."/>
            <person name="Morin E."/>
            <person name="Chen J."/>
            <person name="Kohler A."/>
            <person name="Krizsan K."/>
            <person name="Balestrini R."/>
            <person name="Da Silva C."/>
            <person name="Montanini B."/>
            <person name="Hainaut M."/>
            <person name="Levati E."/>
            <person name="Barry K.W."/>
            <person name="Belfiori B."/>
            <person name="Cichocki N."/>
            <person name="Clum A."/>
            <person name="Dockter R.B."/>
            <person name="Fauchery L."/>
            <person name="Guy J."/>
            <person name="Iotti M."/>
            <person name="Le Tacon F."/>
            <person name="Lindquist E.A."/>
            <person name="Lipzen A."/>
            <person name="Malagnac F."/>
            <person name="Mello A."/>
            <person name="Molinier V."/>
            <person name="Miyauchi S."/>
            <person name="Poulain J."/>
            <person name="Riccioni C."/>
            <person name="Rubini A."/>
            <person name="Sitrit Y."/>
            <person name="Splivallo R."/>
            <person name="Traeger S."/>
            <person name="Wang M."/>
            <person name="Zifcakova L."/>
            <person name="Wipf D."/>
            <person name="Zambonelli A."/>
            <person name="Paolocci F."/>
            <person name="Nowrousian M."/>
            <person name="Ottonello S."/>
            <person name="Baldrian P."/>
            <person name="Spatafora J.W."/>
            <person name="Henrissat B."/>
            <person name="Nagy L.G."/>
            <person name="Aury J.M."/>
            <person name="Wincker P."/>
            <person name="Grigoriev I.V."/>
            <person name="Bonfante P."/>
            <person name="Martin F.M."/>
        </authorList>
    </citation>
    <scope>NUCLEOTIDE SEQUENCE [LARGE SCALE GENOMIC DNA]</scope>
    <source>
        <strain evidence="2 3">120613-1</strain>
    </source>
</reference>
<dbReference type="EMBL" id="ML120362">
    <property type="protein sequence ID" value="RPB03466.1"/>
    <property type="molecule type" value="Genomic_DNA"/>
</dbReference>